<dbReference type="Gene3D" id="3.40.630.30">
    <property type="match status" value="1"/>
</dbReference>
<dbReference type="InterPro" id="IPR016181">
    <property type="entry name" value="Acyl_CoA_acyltransferase"/>
</dbReference>
<organism evidence="1 2">
    <name type="scientific">Aestuariivirga litoralis</name>
    <dbReference type="NCBI Taxonomy" id="2650924"/>
    <lineage>
        <taxon>Bacteria</taxon>
        <taxon>Pseudomonadati</taxon>
        <taxon>Pseudomonadota</taxon>
        <taxon>Alphaproteobacteria</taxon>
        <taxon>Hyphomicrobiales</taxon>
        <taxon>Aestuariivirgaceae</taxon>
        <taxon>Aestuariivirga</taxon>
    </lineage>
</organism>
<proteinExistence type="predicted"/>
<dbReference type="AlphaFoldDB" id="A0A2W2AMA1"/>
<dbReference type="EMBL" id="QKVK01000005">
    <property type="protein sequence ID" value="PZF76685.1"/>
    <property type="molecule type" value="Genomic_DNA"/>
</dbReference>
<protein>
    <recommendedName>
        <fullName evidence="3">BioF2-like acetyltransferase domain-containing protein</fullName>
    </recommendedName>
</protein>
<dbReference type="SUPFAM" id="SSF55729">
    <property type="entry name" value="Acyl-CoA N-acyltransferases (Nat)"/>
    <property type="match status" value="1"/>
</dbReference>
<reference evidence="2" key="1">
    <citation type="submission" date="2018-06" db="EMBL/GenBank/DDBJ databases">
        <title>Aestuariibacter litoralis strain KCTC 52945T.</title>
        <authorList>
            <person name="Li X."/>
            <person name="Salam N."/>
            <person name="Li J.-L."/>
            <person name="Chen Y.-M."/>
            <person name="Yang Z.-W."/>
            <person name="Zhang L.-Y."/>
            <person name="Han M.-X."/>
            <person name="Xiao M."/>
            <person name="Li W.-J."/>
        </authorList>
    </citation>
    <scope>NUCLEOTIDE SEQUENCE [LARGE SCALE GENOMIC DNA]</scope>
    <source>
        <strain evidence="2">KCTC 52945</strain>
    </source>
</reference>
<comment type="caution">
    <text evidence="1">The sequence shown here is derived from an EMBL/GenBank/DDBJ whole genome shotgun (WGS) entry which is preliminary data.</text>
</comment>
<evidence type="ECO:0000313" key="2">
    <source>
        <dbReference type="Proteomes" id="UP000248795"/>
    </source>
</evidence>
<sequence>MTCPFNDIAYLSGLSNIGTPEMAEHGALAVLKRAVRGSGHYDGVGPWPYLWVESPRDLEVLREGFRHLVTLTVVTQPGYVHPVQGGDTSFLKHHFVYDPALPAPVMSRRTRTRIARCEARATFRPITDVGRRMACLALYRRLLQRRGLTGCYVDFPDDHFQGLASLEAGVFFEVVDADGPGAFSCGVVFNGILQVLHMASSDEGLRWDASYLLMKGMQEHARSNRLRLMTGGMPDTGSPGLRQFKRKWANTHEPVYIMKIINDAALYHGLCNGVLRSSRYFPGYRATAGLAAMGGPDASLPGGPF</sequence>
<dbReference type="Proteomes" id="UP000248795">
    <property type="component" value="Unassembled WGS sequence"/>
</dbReference>
<gene>
    <name evidence="1" type="ORF">DK847_12910</name>
</gene>
<name>A0A2W2AMA1_9HYPH</name>
<keyword evidence="2" id="KW-1185">Reference proteome</keyword>
<evidence type="ECO:0000313" key="1">
    <source>
        <dbReference type="EMBL" id="PZF76685.1"/>
    </source>
</evidence>
<accession>A0A2W2AMA1</accession>
<evidence type="ECO:0008006" key="3">
    <source>
        <dbReference type="Google" id="ProtNLM"/>
    </source>
</evidence>